<proteinExistence type="predicted"/>
<keyword evidence="1" id="KW-0472">Membrane</keyword>
<keyword evidence="1" id="KW-0812">Transmembrane</keyword>
<reference evidence="5" key="1">
    <citation type="submission" date="2018-09" db="EMBL/GenBank/DDBJ databases">
        <title>Complete Genome Sequencing of Sulfolobus sp. JCM 16834.</title>
        <authorList>
            <person name="Kato S."/>
            <person name="Itoh T."/>
            <person name="Ohkuma M."/>
        </authorList>
    </citation>
    <scope>NUCLEOTIDE SEQUENCE [LARGE SCALE GENOMIC DNA]</scope>
    <source>
        <strain evidence="5">IC-007</strain>
    </source>
</reference>
<evidence type="ECO:0000313" key="4">
    <source>
        <dbReference type="Proteomes" id="UP000322983"/>
    </source>
</evidence>
<organism evidence="2 4">
    <name type="scientific">Sulfuracidifex tepidarius</name>
    <dbReference type="NCBI Taxonomy" id="1294262"/>
    <lineage>
        <taxon>Archaea</taxon>
        <taxon>Thermoproteota</taxon>
        <taxon>Thermoprotei</taxon>
        <taxon>Sulfolobales</taxon>
        <taxon>Sulfolobaceae</taxon>
        <taxon>Sulfuracidifex</taxon>
    </lineage>
</organism>
<gene>
    <name evidence="2" type="ORF">IC006_0647</name>
    <name evidence="3" type="ORF">IC007_0619</name>
</gene>
<dbReference type="RefSeq" id="WP_149528324.1">
    <property type="nucleotide sequence ID" value="NZ_AP018929.1"/>
</dbReference>
<keyword evidence="1" id="KW-1133">Transmembrane helix</keyword>
<reference evidence="2 4" key="2">
    <citation type="journal article" date="2020" name="Int. J. Syst. Evol. Microbiol.">
        <title>Sulfuracidifex tepidarius gen. nov., sp. nov. and transfer of Sulfolobus metallicus Huber and Stetter 1992 to the genus Sulfuracidifex as Sulfuracidifex metallicus comb. nov.</title>
        <authorList>
            <person name="Itoh T."/>
            <person name="Miura T."/>
            <person name="Sakai H.D."/>
            <person name="Kato S."/>
            <person name="Ohkuma M."/>
            <person name="Takashina T."/>
        </authorList>
    </citation>
    <scope>NUCLEOTIDE SEQUENCE [LARGE SCALE GENOMIC DNA]</scope>
    <source>
        <strain evidence="2 4">IC-006</strain>
        <strain evidence="3">IC-007</strain>
    </source>
</reference>
<evidence type="ECO:0000313" key="3">
    <source>
        <dbReference type="EMBL" id="BBG26114.1"/>
    </source>
</evidence>
<keyword evidence="4" id="KW-1185">Reference proteome</keyword>
<dbReference type="EMBL" id="AP018930">
    <property type="protein sequence ID" value="BBG26114.1"/>
    <property type="molecule type" value="Genomic_DNA"/>
</dbReference>
<name>A0A510DT44_9CREN</name>
<sequence length="157" mass="16894">MMRKVILVSMMIFLVCSGFYLHSEGHQVEVSATVASTQSSTNTNVTTTQNVTNVTEPTKQLEECISKLDMPIEGLNTSSVASGSNFTGYPQNNPQTQSPITTTPTTHVPTISHSVSQSLSHTIASSHVLITSTDINLALIGVGISILIGVFLVYRRR</sequence>
<evidence type="ECO:0000256" key="1">
    <source>
        <dbReference type="SAM" id="Phobius"/>
    </source>
</evidence>
<dbReference type="GeneID" id="41717053"/>
<accession>A0A510DT44</accession>
<dbReference type="Proteomes" id="UP000325030">
    <property type="component" value="Chromosome"/>
</dbReference>
<dbReference type="EMBL" id="AP018929">
    <property type="protein sequence ID" value="BBG23363.1"/>
    <property type="molecule type" value="Genomic_DNA"/>
</dbReference>
<dbReference type="Proteomes" id="UP000322983">
    <property type="component" value="Chromosome"/>
</dbReference>
<evidence type="ECO:0000313" key="2">
    <source>
        <dbReference type="EMBL" id="BBG23363.1"/>
    </source>
</evidence>
<evidence type="ECO:0000313" key="5">
    <source>
        <dbReference type="Proteomes" id="UP000325030"/>
    </source>
</evidence>
<feature type="transmembrane region" description="Helical" evidence="1">
    <location>
        <begin position="135"/>
        <end position="154"/>
    </location>
</feature>
<protein>
    <submittedName>
        <fullName evidence="2">Uncharacterized protein</fullName>
    </submittedName>
</protein>
<dbReference type="KEGG" id="step:IC006_0647"/>
<accession>A0A510E0U9</accession>
<dbReference type="AlphaFoldDB" id="A0A510DT44"/>